<sequence>MWHVQSVRFIAVAILALVSFTVPLAVYTEGVPAWVPSLSTYHVTPTVLAAAWLALVVVLLAWGKLRRIIPARRQAVTLPPLPLPGSAAAYTTIGASPAVPASPVTAELPALARSAPPAPAAPVLAVTPETAAPQPAPETAAPQPAPETAPLPSGAPSRRLRRKGRRGR</sequence>
<feature type="compositionally biased region" description="Basic residues" evidence="1">
    <location>
        <begin position="158"/>
        <end position="168"/>
    </location>
</feature>
<proteinExistence type="predicted"/>
<organism evidence="3">
    <name type="scientific">uncultured Chloroflexota bacterium</name>
    <dbReference type="NCBI Taxonomy" id="166587"/>
    <lineage>
        <taxon>Bacteria</taxon>
        <taxon>Bacillati</taxon>
        <taxon>Chloroflexota</taxon>
        <taxon>environmental samples</taxon>
    </lineage>
</organism>
<dbReference type="AlphaFoldDB" id="A0A6J4JGM5"/>
<evidence type="ECO:0000313" key="3">
    <source>
        <dbReference type="EMBL" id="CAA9275848.1"/>
    </source>
</evidence>
<evidence type="ECO:0000256" key="2">
    <source>
        <dbReference type="SAM" id="Phobius"/>
    </source>
</evidence>
<feature type="transmembrane region" description="Helical" evidence="2">
    <location>
        <begin position="47"/>
        <end position="65"/>
    </location>
</feature>
<name>A0A6J4JGM5_9CHLR</name>
<accession>A0A6J4JGM5</accession>
<feature type="compositionally biased region" description="Low complexity" evidence="1">
    <location>
        <begin position="122"/>
        <end position="142"/>
    </location>
</feature>
<dbReference type="EMBL" id="CADCTC010000190">
    <property type="protein sequence ID" value="CAA9275848.1"/>
    <property type="molecule type" value="Genomic_DNA"/>
</dbReference>
<evidence type="ECO:0000256" key="1">
    <source>
        <dbReference type="SAM" id="MobiDB-lite"/>
    </source>
</evidence>
<keyword evidence="2" id="KW-0812">Transmembrane</keyword>
<protein>
    <submittedName>
        <fullName evidence="3">Uncharacterized protein</fullName>
    </submittedName>
</protein>
<keyword evidence="2" id="KW-1133">Transmembrane helix</keyword>
<reference evidence="3" key="1">
    <citation type="submission" date="2020-02" db="EMBL/GenBank/DDBJ databases">
        <authorList>
            <person name="Meier V. D."/>
        </authorList>
    </citation>
    <scope>NUCLEOTIDE SEQUENCE</scope>
    <source>
        <strain evidence="3">AVDCRST_MAG77</strain>
    </source>
</reference>
<keyword evidence="2" id="KW-0472">Membrane</keyword>
<feature type="region of interest" description="Disordered" evidence="1">
    <location>
        <begin position="122"/>
        <end position="168"/>
    </location>
</feature>
<gene>
    <name evidence="3" type="ORF">AVDCRST_MAG77-3435</name>
</gene>
<feature type="transmembrane region" description="Helical" evidence="2">
    <location>
        <begin position="7"/>
        <end position="27"/>
    </location>
</feature>